<dbReference type="GeneID" id="88769581"/>
<dbReference type="PATRIC" id="fig|423471.3.peg.5206"/>
<protein>
    <recommendedName>
        <fullName evidence="3">PEP-CTERM protein-sorting domain-containing protein</fullName>
    </recommendedName>
</protein>
<evidence type="ECO:0000313" key="2">
    <source>
        <dbReference type="Proteomes" id="UP000003477"/>
    </source>
</evidence>
<reference evidence="1 2" key="1">
    <citation type="journal article" date="2011" name="Front. Microbiol.">
        <title>Two Strains of Crocosphaera watsonii with Highly Conserved Genomes are Distinguished by Strain-Specific Features.</title>
        <authorList>
            <person name="Bench S.R."/>
            <person name="Ilikchyan I.N."/>
            <person name="Tripp H.J."/>
            <person name="Zehr J.P."/>
        </authorList>
    </citation>
    <scope>NUCLEOTIDE SEQUENCE [LARGE SCALE GENOMIC DNA]</scope>
    <source>
        <strain evidence="1 2">WH 0003</strain>
    </source>
</reference>
<evidence type="ECO:0008006" key="3">
    <source>
        <dbReference type="Google" id="ProtNLM"/>
    </source>
</evidence>
<proteinExistence type="predicted"/>
<accession>G5JDT4</accession>
<sequence>MTSIKVFSFSPSVADRVNDLTIINDSIFIISHGSPQLLKFSTSGVLLETVDLSQPGTYFGLAVDNTHTISVPESSNLWGLGIFSLLGIFALKSQKK</sequence>
<dbReference type="RefSeq" id="WP_007313313.1">
    <property type="nucleotide sequence ID" value="NZ_AESD01000881.1"/>
</dbReference>
<comment type="caution">
    <text evidence="1">The sequence shown here is derived from an EMBL/GenBank/DDBJ whole genome shotgun (WGS) entry which is preliminary data.</text>
</comment>
<dbReference type="EMBL" id="AESD01000881">
    <property type="protein sequence ID" value="EHJ09642.1"/>
    <property type="molecule type" value="Genomic_DNA"/>
</dbReference>
<name>G5JDT4_CROWT</name>
<organism evidence="1 2">
    <name type="scientific">Crocosphaera watsonii WH 0003</name>
    <dbReference type="NCBI Taxonomy" id="423471"/>
    <lineage>
        <taxon>Bacteria</taxon>
        <taxon>Bacillati</taxon>
        <taxon>Cyanobacteriota</taxon>
        <taxon>Cyanophyceae</taxon>
        <taxon>Oscillatoriophycideae</taxon>
        <taxon>Chroococcales</taxon>
        <taxon>Aphanothecaceae</taxon>
        <taxon>Crocosphaera</taxon>
    </lineage>
</organism>
<evidence type="ECO:0000313" key="1">
    <source>
        <dbReference type="EMBL" id="EHJ09642.1"/>
    </source>
</evidence>
<dbReference type="AlphaFoldDB" id="G5JDT4"/>
<gene>
    <name evidence="1" type="ORF">CWATWH0003_5573</name>
</gene>
<dbReference type="Proteomes" id="UP000003477">
    <property type="component" value="Unassembled WGS sequence"/>
</dbReference>